<gene>
    <name evidence="1" type="ORF">CPELLU_LOCUS11981</name>
</gene>
<dbReference type="Proteomes" id="UP000789759">
    <property type="component" value="Unassembled WGS sequence"/>
</dbReference>
<keyword evidence="2" id="KW-1185">Reference proteome</keyword>
<dbReference type="InterPro" id="IPR021109">
    <property type="entry name" value="Peptidase_aspartic_dom_sf"/>
</dbReference>
<name>A0A9N9N5M8_9GLOM</name>
<accession>A0A9N9N5M8</accession>
<protein>
    <submittedName>
        <fullName evidence="1">582_t:CDS:1</fullName>
    </submittedName>
</protein>
<comment type="caution">
    <text evidence="1">The sequence shown here is derived from an EMBL/GenBank/DDBJ whole genome shotgun (WGS) entry which is preliminary data.</text>
</comment>
<evidence type="ECO:0000313" key="2">
    <source>
        <dbReference type="Proteomes" id="UP000789759"/>
    </source>
</evidence>
<organism evidence="1 2">
    <name type="scientific">Cetraspora pellucida</name>
    <dbReference type="NCBI Taxonomy" id="1433469"/>
    <lineage>
        <taxon>Eukaryota</taxon>
        <taxon>Fungi</taxon>
        <taxon>Fungi incertae sedis</taxon>
        <taxon>Mucoromycota</taxon>
        <taxon>Glomeromycotina</taxon>
        <taxon>Glomeromycetes</taxon>
        <taxon>Diversisporales</taxon>
        <taxon>Gigasporaceae</taxon>
        <taxon>Cetraspora</taxon>
    </lineage>
</organism>
<evidence type="ECO:0000313" key="1">
    <source>
        <dbReference type="EMBL" id="CAG8704079.1"/>
    </source>
</evidence>
<dbReference type="Gene3D" id="2.40.70.10">
    <property type="entry name" value="Acid Proteases"/>
    <property type="match status" value="1"/>
</dbReference>
<sequence length="359" mass="41554">MFLEDLHKKTVALMFINDSRTLEKAINVIRKVEASNYYKNRKNEDKPTFKLLNDLTQRMHQMAINYEKLTTTLAAKDEKLRKRVAQEQDPGTHQAQLTPMKIVSQEQTQAPVQPQLINTEELNSVDNQTSKRSTVAKCYIRIYNNPILVILDSRVAVSIISKILAAKLGLKITKLFNMVITVANTIESVIIPTNFQVLENLEEVMLLEMDWFQKAKEDYSEDPQETYSNDEGTNENIETYLSPKDIIEKLVPTKMLNNKQKEKAIPLLNKFDKLFTTRLDQLAADMENISKVNSKEAEVFQAIAEEYLSEESEEESDWKSWTTEYLIDFPKLTDDELEFKDSEHKIYDSGYAHNFQLGH</sequence>
<feature type="non-terminal residue" evidence="1">
    <location>
        <position position="359"/>
    </location>
</feature>
<proteinExistence type="predicted"/>
<dbReference type="AlphaFoldDB" id="A0A9N9N5M8"/>
<dbReference type="OrthoDB" id="5597136at2759"/>
<dbReference type="EMBL" id="CAJVQA010011094">
    <property type="protein sequence ID" value="CAG8704079.1"/>
    <property type="molecule type" value="Genomic_DNA"/>
</dbReference>
<reference evidence="1" key="1">
    <citation type="submission" date="2021-06" db="EMBL/GenBank/DDBJ databases">
        <authorList>
            <person name="Kallberg Y."/>
            <person name="Tangrot J."/>
            <person name="Rosling A."/>
        </authorList>
    </citation>
    <scope>NUCLEOTIDE SEQUENCE</scope>
    <source>
        <strain evidence="1">FL966</strain>
    </source>
</reference>